<evidence type="ECO:0000313" key="11">
    <source>
        <dbReference type="EMBL" id="KZM36744.1"/>
    </source>
</evidence>
<organism evidence="11 12">
    <name type="scientific">Oerskovia enterophila</name>
    <dbReference type="NCBI Taxonomy" id="43678"/>
    <lineage>
        <taxon>Bacteria</taxon>
        <taxon>Bacillati</taxon>
        <taxon>Actinomycetota</taxon>
        <taxon>Actinomycetes</taxon>
        <taxon>Micrococcales</taxon>
        <taxon>Cellulomonadaceae</taxon>
        <taxon>Oerskovia</taxon>
    </lineage>
</organism>
<evidence type="ECO:0000259" key="7">
    <source>
        <dbReference type="Pfam" id="PF00408"/>
    </source>
</evidence>
<dbReference type="InterPro" id="IPR005846">
    <property type="entry name" value="A-D-PHexomutase_a/b/a-III"/>
</dbReference>
<keyword evidence="6 11" id="KW-0413">Isomerase</keyword>
<reference evidence="11 12" key="1">
    <citation type="submission" date="2016-01" db="EMBL/GenBank/DDBJ databases">
        <title>Genome sequence of Oerskovia enterophila VJag, an agar and cellulose degrading bacterium.</title>
        <authorList>
            <person name="Poehlein A."/>
            <person name="Jag V."/>
            <person name="Bengelsdorf F."/>
            <person name="Duerre P."/>
            <person name="Daniel R."/>
        </authorList>
    </citation>
    <scope>NUCLEOTIDE SEQUENCE [LARGE SCALE GENOMIC DNA]</scope>
    <source>
        <strain evidence="11 12">VJag</strain>
    </source>
</reference>
<dbReference type="PRINTS" id="PR00509">
    <property type="entry name" value="PGMPMM"/>
</dbReference>
<dbReference type="InterPro" id="IPR016055">
    <property type="entry name" value="A-D-PHexomutase_a/b/a-I/II/III"/>
</dbReference>
<sequence length="608" mass="64447">MTNPEPLANEVDDPGYEAGAGHAAFLAQVEAWIEADPEPADQLELRTLLAEADSPDPRDHEVRARARTELRDRFSGTLQFGTAGLRGEMAAGPNRMNRAVVIRAAAGLASFLRDALPGQTPRVVIGYDARHHSHTFAQDSAAVFTAAGVEASILPSALPTPVLAYAVRHLGADAGVMVTASHNPPQDNGYKVYLGGRVVTDSGQGAQIVPPYDAEIAAAIHRAPVAAQVPRATDGWTVLGRDLALGYVESVGRLSDGAARDLRIVATPLHGVGGAVVNRVLENAGFTDVISVAEQFEANPLFPTVAFPNPEEPGAIDLALAYAQDAKADLVIANDPDADRCALAVYDPRVGTYQGAETARSNGWRMLHGDEVGSLLGEEIGKRAERLRTAPGTQFFASSIVSSRLLRKIAESHGLGYSSTLTGFKWISRVDGLVYGYEEALGYCVDPQNVRDKDGISAALLLAQLANRLKAEGRTLVDALDDLARTHGLHVTDQLSARFTDLDQITAAMSRLRAAPPRTLAGSGVSEVVDLSDGLDGLPPTDGVRLLSADGTRVIVRPSGTEPKVKCYLEVIVPVAPDASYDDLTAARAFARTRLDHVRRDVAAALGI</sequence>
<evidence type="ECO:0000256" key="6">
    <source>
        <dbReference type="ARBA" id="ARBA00023235"/>
    </source>
</evidence>
<dbReference type="Pfam" id="PF02878">
    <property type="entry name" value="PGM_PMM_I"/>
    <property type="match status" value="1"/>
</dbReference>
<keyword evidence="3" id="KW-0597">Phosphoprotein</keyword>
<comment type="caution">
    <text evidence="11">The sequence shown here is derived from an EMBL/GenBank/DDBJ whole genome shotgun (WGS) entry which is preliminary data.</text>
</comment>
<proteinExistence type="inferred from homology"/>
<keyword evidence="5" id="KW-0460">Magnesium</keyword>
<feature type="domain" description="Alpha-D-phosphohexomutase C-terminal" evidence="7">
    <location>
        <begin position="511"/>
        <end position="570"/>
    </location>
</feature>
<comment type="cofactor">
    <cofactor evidence="1">
        <name>Mg(2+)</name>
        <dbReference type="ChEBI" id="CHEBI:18420"/>
    </cofactor>
</comment>
<dbReference type="PATRIC" id="fig|43678.3.peg.619"/>
<dbReference type="GO" id="GO:0004615">
    <property type="term" value="F:phosphomannomutase activity"/>
    <property type="evidence" value="ECO:0007669"/>
    <property type="project" value="UniProtKB-EC"/>
</dbReference>
<dbReference type="RefSeq" id="WP_082848678.1">
    <property type="nucleotide sequence ID" value="NZ_LRIE01000043.1"/>
</dbReference>
<dbReference type="Gene3D" id="3.30.310.50">
    <property type="entry name" value="Alpha-D-phosphohexomutase, C-terminal domain"/>
    <property type="match status" value="1"/>
</dbReference>
<evidence type="ECO:0000256" key="2">
    <source>
        <dbReference type="ARBA" id="ARBA00010231"/>
    </source>
</evidence>
<accession>A0A163ST50</accession>
<dbReference type="Pfam" id="PF02879">
    <property type="entry name" value="PGM_PMM_II"/>
    <property type="match status" value="1"/>
</dbReference>
<dbReference type="InterPro" id="IPR005843">
    <property type="entry name" value="A-D-PHexomutase_C"/>
</dbReference>
<dbReference type="GO" id="GO:0006166">
    <property type="term" value="P:purine ribonucleoside salvage"/>
    <property type="evidence" value="ECO:0007669"/>
    <property type="project" value="TreeGrafter"/>
</dbReference>
<feature type="domain" description="Alpha-D-phosphohexomutase alpha/beta/alpha" evidence="9">
    <location>
        <begin position="247"/>
        <end position="344"/>
    </location>
</feature>
<dbReference type="InterPro" id="IPR005844">
    <property type="entry name" value="A-D-PHexomutase_a/b/a-I"/>
</dbReference>
<evidence type="ECO:0000256" key="1">
    <source>
        <dbReference type="ARBA" id="ARBA00001946"/>
    </source>
</evidence>
<dbReference type="Pfam" id="PF00408">
    <property type="entry name" value="PGM_PMM_IV"/>
    <property type="match status" value="1"/>
</dbReference>
<dbReference type="OrthoDB" id="9806956at2"/>
<dbReference type="Pfam" id="PF02880">
    <property type="entry name" value="PGM_PMM_III"/>
    <property type="match status" value="1"/>
</dbReference>
<dbReference type="PANTHER" id="PTHR45745:SF1">
    <property type="entry name" value="PHOSPHOGLUCOMUTASE 2B-RELATED"/>
    <property type="match status" value="1"/>
</dbReference>
<evidence type="ECO:0000256" key="3">
    <source>
        <dbReference type="ARBA" id="ARBA00022553"/>
    </source>
</evidence>
<evidence type="ECO:0000256" key="4">
    <source>
        <dbReference type="ARBA" id="ARBA00022723"/>
    </source>
</evidence>
<dbReference type="Proteomes" id="UP000076447">
    <property type="component" value="Unassembled WGS sequence"/>
</dbReference>
<evidence type="ECO:0000259" key="9">
    <source>
        <dbReference type="Pfam" id="PF02879"/>
    </source>
</evidence>
<gene>
    <name evidence="11" type="ORF">OJAG_05810</name>
</gene>
<dbReference type="InterPro" id="IPR036900">
    <property type="entry name" value="A-D-PHexomutase_C_sf"/>
</dbReference>
<keyword evidence="4" id="KW-0479">Metal-binding</keyword>
<protein>
    <submittedName>
        <fullName evidence="11">Putative phosphomannomutase</fullName>
        <ecNumber evidence="11">5.4.2.8</ecNumber>
    </submittedName>
</protein>
<name>A0A163ST50_9CELL</name>
<dbReference type="PROSITE" id="PS00710">
    <property type="entry name" value="PGM_PMM"/>
    <property type="match status" value="1"/>
</dbReference>
<feature type="domain" description="Alpha-D-phosphohexomutase alpha/beta/alpha" evidence="8">
    <location>
        <begin position="79"/>
        <end position="217"/>
    </location>
</feature>
<dbReference type="InterPro" id="IPR016066">
    <property type="entry name" value="A-D-PHexomutase_CS"/>
</dbReference>
<dbReference type="InterPro" id="IPR005841">
    <property type="entry name" value="Alpha-D-phosphohexomutase_SF"/>
</dbReference>
<dbReference type="Gene3D" id="3.40.120.10">
    <property type="entry name" value="Alpha-D-Glucose-1,6-Bisphosphate, subunit A, domain 3"/>
    <property type="match status" value="3"/>
</dbReference>
<evidence type="ECO:0000256" key="5">
    <source>
        <dbReference type="ARBA" id="ARBA00022842"/>
    </source>
</evidence>
<evidence type="ECO:0000313" key="12">
    <source>
        <dbReference type="Proteomes" id="UP000076447"/>
    </source>
</evidence>
<dbReference type="GO" id="GO:0008973">
    <property type="term" value="F:phosphopentomutase activity"/>
    <property type="evidence" value="ECO:0007669"/>
    <property type="project" value="TreeGrafter"/>
</dbReference>
<feature type="domain" description="Alpha-D-phosphohexomutase alpha/beta/alpha" evidence="10">
    <location>
        <begin position="369"/>
        <end position="482"/>
    </location>
</feature>
<dbReference type="SUPFAM" id="SSF53738">
    <property type="entry name" value="Phosphoglucomutase, first 3 domains"/>
    <property type="match status" value="3"/>
</dbReference>
<dbReference type="PANTHER" id="PTHR45745">
    <property type="entry name" value="PHOSPHOMANNOMUTASE 45A"/>
    <property type="match status" value="1"/>
</dbReference>
<dbReference type="GO" id="GO:0005975">
    <property type="term" value="P:carbohydrate metabolic process"/>
    <property type="evidence" value="ECO:0007669"/>
    <property type="project" value="InterPro"/>
</dbReference>
<dbReference type="CDD" id="cd05799">
    <property type="entry name" value="PGM2"/>
    <property type="match status" value="1"/>
</dbReference>
<evidence type="ECO:0000259" key="8">
    <source>
        <dbReference type="Pfam" id="PF02878"/>
    </source>
</evidence>
<evidence type="ECO:0000259" key="10">
    <source>
        <dbReference type="Pfam" id="PF02880"/>
    </source>
</evidence>
<dbReference type="STRING" id="43678.OJAG_05810"/>
<dbReference type="EMBL" id="LRIE01000043">
    <property type="protein sequence ID" value="KZM36744.1"/>
    <property type="molecule type" value="Genomic_DNA"/>
</dbReference>
<dbReference type="GO" id="GO:0000287">
    <property type="term" value="F:magnesium ion binding"/>
    <property type="evidence" value="ECO:0007669"/>
    <property type="project" value="InterPro"/>
</dbReference>
<dbReference type="SUPFAM" id="SSF55957">
    <property type="entry name" value="Phosphoglucomutase, C-terminal domain"/>
    <property type="match status" value="1"/>
</dbReference>
<dbReference type="InterPro" id="IPR005845">
    <property type="entry name" value="A-D-PHexomutase_a/b/a-II"/>
</dbReference>
<comment type="similarity">
    <text evidence="2">Belongs to the phosphohexose mutase family.</text>
</comment>
<dbReference type="AlphaFoldDB" id="A0A163ST50"/>
<dbReference type="EC" id="5.4.2.8" evidence="11"/>